<keyword evidence="2 6" id="KW-0812">Transmembrane</keyword>
<evidence type="ECO:0000259" key="7">
    <source>
        <dbReference type="Pfam" id="PF00520"/>
    </source>
</evidence>
<feature type="transmembrane region" description="Helical" evidence="6">
    <location>
        <begin position="12"/>
        <end position="35"/>
    </location>
</feature>
<evidence type="ECO:0000256" key="2">
    <source>
        <dbReference type="ARBA" id="ARBA00022692"/>
    </source>
</evidence>
<dbReference type="AlphaFoldDB" id="A0A556V1P3"/>
<dbReference type="InterPro" id="IPR005821">
    <property type="entry name" value="Ion_trans_dom"/>
</dbReference>
<dbReference type="InterPro" id="IPR028801">
    <property type="entry name" value="TPC1_animal"/>
</dbReference>
<evidence type="ECO:0000313" key="9">
    <source>
        <dbReference type="Proteomes" id="UP000319801"/>
    </source>
</evidence>
<dbReference type="GO" id="GO:0022832">
    <property type="term" value="F:voltage-gated channel activity"/>
    <property type="evidence" value="ECO:0007669"/>
    <property type="project" value="InterPro"/>
</dbReference>
<feature type="domain" description="Ion transport" evidence="7">
    <location>
        <begin position="2"/>
        <end position="45"/>
    </location>
</feature>
<dbReference type="GO" id="GO:0005765">
    <property type="term" value="C:lysosomal membrane"/>
    <property type="evidence" value="ECO:0007669"/>
    <property type="project" value="InterPro"/>
</dbReference>
<organism evidence="8 9">
    <name type="scientific">Bagarius yarrelli</name>
    <name type="common">Goonch</name>
    <name type="synonym">Bagrus yarrelli</name>
    <dbReference type="NCBI Taxonomy" id="175774"/>
    <lineage>
        <taxon>Eukaryota</taxon>
        <taxon>Metazoa</taxon>
        <taxon>Chordata</taxon>
        <taxon>Craniata</taxon>
        <taxon>Vertebrata</taxon>
        <taxon>Euteleostomi</taxon>
        <taxon>Actinopterygii</taxon>
        <taxon>Neopterygii</taxon>
        <taxon>Teleostei</taxon>
        <taxon>Ostariophysi</taxon>
        <taxon>Siluriformes</taxon>
        <taxon>Sisoridae</taxon>
        <taxon>Sisorinae</taxon>
        <taxon>Bagarius</taxon>
    </lineage>
</organism>
<sequence>MMPAYSRSRWSCIFFIVYLSIELYFIMNLLLAVVFDTFNGVEKNSSLVFQGRRSRTKSDLSMKMYEEEIQEWYEEYSRTDLPQPDCPLHSDQDRSDLTHSIN</sequence>
<dbReference type="Pfam" id="PF00520">
    <property type="entry name" value="Ion_trans"/>
    <property type="match status" value="1"/>
</dbReference>
<evidence type="ECO:0000256" key="1">
    <source>
        <dbReference type="ARBA" id="ARBA00004141"/>
    </source>
</evidence>
<protein>
    <submittedName>
        <fullName evidence="8">Two pore calcium channel protein 1</fullName>
    </submittedName>
</protein>
<dbReference type="Proteomes" id="UP000319801">
    <property type="component" value="Unassembled WGS sequence"/>
</dbReference>
<evidence type="ECO:0000256" key="4">
    <source>
        <dbReference type="ARBA" id="ARBA00023136"/>
    </source>
</evidence>
<dbReference type="Gene3D" id="1.10.287.70">
    <property type="match status" value="1"/>
</dbReference>
<feature type="compositionally biased region" description="Basic and acidic residues" evidence="5">
    <location>
        <begin position="88"/>
        <end position="102"/>
    </location>
</feature>
<proteinExistence type="predicted"/>
<keyword evidence="4 6" id="KW-0472">Membrane</keyword>
<evidence type="ECO:0000256" key="3">
    <source>
        <dbReference type="ARBA" id="ARBA00022989"/>
    </source>
</evidence>
<accession>A0A556V1P3</accession>
<dbReference type="PANTHER" id="PTHR46474">
    <property type="entry name" value="TWO PORE CALCIUM CHANNEL PROTEIN 1"/>
    <property type="match status" value="1"/>
</dbReference>
<keyword evidence="3 6" id="KW-1133">Transmembrane helix</keyword>
<feature type="region of interest" description="Disordered" evidence="5">
    <location>
        <begin position="83"/>
        <end position="102"/>
    </location>
</feature>
<dbReference type="GO" id="GO:0010008">
    <property type="term" value="C:endosome membrane"/>
    <property type="evidence" value="ECO:0007669"/>
    <property type="project" value="TreeGrafter"/>
</dbReference>
<dbReference type="OrthoDB" id="10068803at2759"/>
<comment type="caution">
    <text evidence="8">The sequence shown here is derived from an EMBL/GenBank/DDBJ whole genome shotgun (WGS) entry which is preliminary data.</text>
</comment>
<name>A0A556V1P3_BAGYA</name>
<keyword evidence="9" id="KW-1185">Reference proteome</keyword>
<reference evidence="8 9" key="1">
    <citation type="journal article" date="2019" name="Genome Biol. Evol.">
        <title>Whole-Genome Sequencing of the Giant Devil Catfish, Bagarius yarrelli.</title>
        <authorList>
            <person name="Jiang W."/>
            <person name="Lv Y."/>
            <person name="Cheng L."/>
            <person name="Yang K."/>
            <person name="Chao B."/>
            <person name="Wang X."/>
            <person name="Li Y."/>
            <person name="Pan X."/>
            <person name="You X."/>
            <person name="Zhang Y."/>
            <person name="Yang J."/>
            <person name="Li J."/>
            <person name="Zhang X."/>
            <person name="Liu S."/>
            <person name="Sun C."/>
            <person name="Yang J."/>
            <person name="Shi Q."/>
        </authorList>
    </citation>
    <scope>NUCLEOTIDE SEQUENCE [LARGE SCALE GENOMIC DNA]</scope>
    <source>
        <strain evidence="8">JWS20170419001</strain>
        <tissue evidence="8">Muscle</tissue>
    </source>
</reference>
<evidence type="ECO:0000256" key="5">
    <source>
        <dbReference type="SAM" id="MobiDB-lite"/>
    </source>
</evidence>
<dbReference type="EMBL" id="VCAZ01000096">
    <property type="protein sequence ID" value="TSR75252.1"/>
    <property type="molecule type" value="Genomic_DNA"/>
</dbReference>
<comment type="subcellular location">
    <subcellularLocation>
        <location evidence="1">Membrane</location>
        <topology evidence="1">Multi-pass membrane protein</topology>
    </subcellularLocation>
</comment>
<dbReference type="GO" id="GO:0005216">
    <property type="term" value="F:monoatomic ion channel activity"/>
    <property type="evidence" value="ECO:0007669"/>
    <property type="project" value="InterPro"/>
</dbReference>
<dbReference type="PANTHER" id="PTHR46474:SF1">
    <property type="entry name" value="TWO PORE CHANNEL PROTEIN 1"/>
    <property type="match status" value="1"/>
</dbReference>
<evidence type="ECO:0000313" key="8">
    <source>
        <dbReference type="EMBL" id="TSR75252.1"/>
    </source>
</evidence>
<gene>
    <name evidence="8" type="ORF">Baya_11846</name>
</gene>
<evidence type="ECO:0000256" key="6">
    <source>
        <dbReference type="SAM" id="Phobius"/>
    </source>
</evidence>